<dbReference type="AlphaFoldDB" id="A0A420WQX8"/>
<proteinExistence type="predicted"/>
<dbReference type="InterPro" id="IPR019291">
    <property type="entry name" value="Host_attachment_protein"/>
</dbReference>
<comment type="caution">
    <text evidence="2">The sequence shown here is derived from an EMBL/GenBank/DDBJ whole genome shotgun (WGS) entry which is preliminary data.</text>
</comment>
<organism evidence="2 3">
    <name type="scientific">Oceanibaculum indicum</name>
    <dbReference type="NCBI Taxonomy" id="526216"/>
    <lineage>
        <taxon>Bacteria</taxon>
        <taxon>Pseudomonadati</taxon>
        <taxon>Pseudomonadota</taxon>
        <taxon>Alphaproteobacteria</taxon>
        <taxon>Rhodospirillales</taxon>
        <taxon>Oceanibaculaceae</taxon>
        <taxon>Oceanibaculum</taxon>
    </lineage>
</organism>
<dbReference type="RefSeq" id="WP_121218337.1">
    <property type="nucleotide sequence ID" value="NZ_RBIG01000001.1"/>
</dbReference>
<evidence type="ECO:0000313" key="2">
    <source>
        <dbReference type="EMBL" id="RKQ73447.1"/>
    </source>
</evidence>
<feature type="region of interest" description="Disordered" evidence="1">
    <location>
        <begin position="39"/>
        <end position="79"/>
    </location>
</feature>
<reference evidence="2 3" key="1">
    <citation type="submission" date="2018-10" db="EMBL/GenBank/DDBJ databases">
        <title>Comparative analysis of microorganisms from saline springs in Andes Mountain Range, Colombia.</title>
        <authorList>
            <person name="Rubin E."/>
        </authorList>
    </citation>
    <scope>NUCLEOTIDE SEQUENCE [LARGE SCALE GENOMIC DNA]</scope>
    <source>
        <strain evidence="2 3">USBA 36</strain>
    </source>
</reference>
<feature type="compositionally biased region" description="Basic and acidic residues" evidence="1">
    <location>
        <begin position="64"/>
        <end position="77"/>
    </location>
</feature>
<name>A0A420WQX8_9PROT</name>
<protein>
    <submittedName>
        <fullName evidence="2">Protein required for attachment to host cells</fullName>
    </submittedName>
</protein>
<feature type="compositionally biased region" description="Basic and acidic residues" evidence="1">
    <location>
        <begin position="39"/>
        <end position="52"/>
    </location>
</feature>
<gene>
    <name evidence="2" type="ORF">BCL74_1235</name>
</gene>
<sequence>MSKTMWFIVADGAQARIFANEADKGGLALVTQLKNDKARLPGAKLGRDKPTRVQESANPGRSANEPHVDPKSKEKQRFAHQLGSHIEEAAKKDKFASFVLVAPARAAREIRAALGNTSRDRLLGIVNKDLSWVGDADMATHVQGFGRRLQRPRIFARLFPGQPVPE</sequence>
<evidence type="ECO:0000256" key="1">
    <source>
        <dbReference type="SAM" id="MobiDB-lite"/>
    </source>
</evidence>
<dbReference type="Pfam" id="PF10116">
    <property type="entry name" value="Host_attach"/>
    <property type="match status" value="1"/>
</dbReference>
<dbReference type="OrthoDB" id="9812459at2"/>
<dbReference type="EMBL" id="RBIG01000001">
    <property type="protein sequence ID" value="RKQ73447.1"/>
    <property type="molecule type" value="Genomic_DNA"/>
</dbReference>
<dbReference type="Proteomes" id="UP000277424">
    <property type="component" value="Unassembled WGS sequence"/>
</dbReference>
<evidence type="ECO:0000313" key="3">
    <source>
        <dbReference type="Proteomes" id="UP000277424"/>
    </source>
</evidence>
<accession>A0A420WQX8</accession>